<evidence type="ECO:0000313" key="1">
    <source>
        <dbReference type="EMBL" id="MYL82344.1"/>
    </source>
</evidence>
<accession>A0A7C9IKD3</accession>
<reference evidence="1 2" key="1">
    <citation type="submission" date="2020-01" db="EMBL/GenBank/DDBJ databases">
        <title>Genome sequence of Desulfovibrio aerotolerans DSM 16695(T).</title>
        <authorList>
            <person name="Karnachuk O."/>
            <person name="Avakyan M."/>
            <person name="Mardanov A."/>
            <person name="Kadnikov V."/>
            <person name="Ravin N."/>
        </authorList>
    </citation>
    <scope>NUCLEOTIDE SEQUENCE [LARGE SCALE GENOMIC DNA]</scope>
    <source>
        <strain evidence="1 2">DSM 16695</strain>
    </source>
</reference>
<dbReference type="RefSeq" id="WP_160958963.1">
    <property type="nucleotide sequence ID" value="NZ_WVUD01000004.1"/>
</dbReference>
<keyword evidence="2" id="KW-1185">Reference proteome</keyword>
<dbReference type="AlphaFoldDB" id="A0A7C9IKD3"/>
<sequence>MTSGSDFADDLKNEVLCEMADNFFSRRCRLDERLENFEALLGRVRKRAGPALEHIFALRHLLLDSPKADAFLAGLGLDPTRLTADAGSIRTFTRPLALTAAGRYRKVVARAYAAMRQEIAQYNEGGYAPDPRQPGRMMPIPGYDHLHGVADTINAEIEAVNASQCPSELIRFNKSLNPDRLEQEYTCGSVSDTSRLNNDLAFVPLDPTTFDVPRLPTPPPLDDVAEALNALADAVRQDNPQAADAAYG</sequence>
<dbReference type="OrthoDB" id="5470186at2"/>
<dbReference type="Proteomes" id="UP000482487">
    <property type="component" value="Unassembled WGS sequence"/>
</dbReference>
<gene>
    <name evidence="1" type="ORF">GTA51_04225</name>
</gene>
<organism evidence="1 2">
    <name type="scientific">Solidesulfovibrio aerotolerans</name>
    <dbReference type="NCBI Taxonomy" id="295255"/>
    <lineage>
        <taxon>Bacteria</taxon>
        <taxon>Pseudomonadati</taxon>
        <taxon>Thermodesulfobacteriota</taxon>
        <taxon>Desulfovibrionia</taxon>
        <taxon>Desulfovibrionales</taxon>
        <taxon>Desulfovibrionaceae</taxon>
        <taxon>Solidesulfovibrio</taxon>
    </lineage>
</organism>
<evidence type="ECO:0000313" key="2">
    <source>
        <dbReference type="Proteomes" id="UP000482487"/>
    </source>
</evidence>
<proteinExistence type="predicted"/>
<protein>
    <submittedName>
        <fullName evidence="1">Uncharacterized protein</fullName>
    </submittedName>
</protein>
<dbReference type="EMBL" id="WVUD01000004">
    <property type="protein sequence ID" value="MYL82344.1"/>
    <property type="molecule type" value="Genomic_DNA"/>
</dbReference>
<name>A0A7C9IKD3_9BACT</name>
<comment type="caution">
    <text evidence="1">The sequence shown here is derived from an EMBL/GenBank/DDBJ whole genome shotgun (WGS) entry which is preliminary data.</text>
</comment>